<dbReference type="GO" id="GO:0006508">
    <property type="term" value="P:proteolysis"/>
    <property type="evidence" value="ECO:0007669"/>
    <property type="project" value="UniProtKB-KW"/>
</dbReference>
<keyword evidence="3 6" id="KW-0378">Hydrolase</keyword>
<dbReference type="InterPro" id="IPR002933">
    <property type="entry name" value="Peptidase_M20"/>
</dbReference>
<dbReference type="EMBL" id="DTCM01000080">
    <property type="protein sequence ID" value="HGL41331.1"/>
    <property type="molecule type" value="Genomic_DNA"/>
</dbReference>
<evidence type="ECO:0000256" key="1">
    <source>
        <dbReference type="ARBA" id="ARBA00022670"/>
    </source>
</evidence>
<sequence length="448" mass="49362">MVNLTPLFRHVEENRDKYLEYAKRLITVPSVSTYGSGLEECADLVAEMLENHGFRVERFSNPEGGGPMLLGTMNYEAHATLMFYNHYDVQPAEPLEKWTTPPFTPAVRNGKLFGRGAADNKGNIAARLAAVEAILSTLGEMPVNLKFLIEGGEEVGSPGLEKFVRENRDKLFADGCIWEYGYVSRSGSPVIYLGQKGMLYVELEKEGPASDLHSSWGAVVENPAWRLVQALSTMRGPDGRVTIEGFYDDVVYEGEELLEKLDIAEFSPPHKLLKTAEQNPLRQLFLEPTINLNGLYAGYIGPGSKTIIPSKASAKLDIRLVPRQNPEKIKQLLLQHLEKNGATDIKLHIHQAYPAARTSPDNFLPKLVADTAATAYGKSPIIIPSGAASGPMYVITEILETPCVSTGCGYHGSSPHGPDENIRLTDFTANIKHIALIMLNFKNYLYTG</sequence>
<comment type="caution">
    <text evidence="6">The sequence shown here is derived from an EMBL/GenBank/DDBJ whole genome shotgun (WGS) entry which is preliminary data.</text>
</comment>
<dbReference type="Pfam" id="PF01546">
    <property type="entry name" value="Peptidase_M20"/>
    <property type="match status" value="1"/>
</dbReference>
<proteinExistence type="predicted"/>
<dbReference type="CDD" id="cd05681">
    <property type="entry name" value="M20_dipept_Sso-CP2"/>
    <property type="match status" value="1"/>
</dbReference>
<dbReference type="PANTHER" id="PTHR43270:SF8">
    <property type="entry name" value="DI- AND TRIPEPTIDASE DUG2-RELATED"/>
    <property type="match status" value="1"/>
</dbReference>
<dbReference type="InterPro" id="IPR011650">
    <property type="entry name" value="Peptidase_M20_dimer"/>
</dbReference>
<evidence type="ECO:0000256" key="2">
    <source>
        <dbReference type="ARBA" id="ARBA00022723"/>
    </source>
</evidence>
<name>A0A7C4E3F9_CALS0</name>
<dbReference type="SUPFAM" id="SSF53187">
    <property type="entry name" value="Zn-dependent exopeptidases"/>
    <property type="match status" value="1"/>
</dbReference>
<keyword evidence="1" id="KW-0645">Protease</keyword>
<dbReference type="GO" id="GO:0005829">
    <property type="term" value="C:cytosol"/>
    <property type="evidence" value="ECO:0007669"/>
    <property type="project" value="TreeGrafter"/>
</dbReference>
<dbReference type="InterPro" id="IPR051458">
    <property type="entry name" value="Cyt/Met_Dipeptidase"/>
</dbReference>
<dbReference type="PROSITE" id="PS00759">
    <property type="entry name" value="ARGE_DAPE_CPG2_2"/>
    <property type="match status" value="1"/>
</dbReference>
<dbReference type="Gene3D" id="3.30.70.360">
    <property type="match status" value="1"/>
</dbReference>
<dbReference type="GO" id="GO:0009089">
    <property type="term" value="P:lysine biosynthetic process via diaminopimelate"/>
    <property type="evidence" value="ECO:0007669"/>
    <property type="project" value="TreeGrafter"/>
</dbReference>
<dbReference type="GO" id="GO:0008233">
    <property type="term" value="F:peptidase activity"/>
    <property type="evidence" value="ECO:0007669"/>
    <property type="project" value="UniProtKB-KW"/>
</dbReference>
<dbReference type="Pfam" id="PF07687">
    <property type="entry name" value="M20_dimer"/>
    <property type="match status" value="1"/>
</dbReference>
<dbReference type="PANTHER" id="PTHR43270">
    <property type="entry name" value="BETA-ALA-HIS DIPEPTIDASE"/>
    <property type="match status" value="1"/>
</dbReference>
<dbReference type="Gene3D" id="3.40.630.10">
    <property type="entry name" value="Zn peptidases"/>
    <property type="match status" value="1"/>
</dbReference>
<dbReference type="NCBIfam" id="NF005034">
    <property type="entry name" value="PRK06446.1"/>
    <property type="match status" value="1"/>
</dbReference>
<evidence type="ECO:0000313" key="5">
    <source>
        <dbReference type="EMBL" id="HGL41331.1"/>
    </source>
</evidence>
<reference evidence="6" key="1">
    <citation type="journal article" date="2020" name="mSystems">
        <title>Genome- and Community-Level Interaction Insights into Carbon Utilization and Element Cycling Functions of Hydrothermarchaeota in Hydrothermal Sediment.</title>
        <authorList>
            <person name="Zhou Z."/>
            <person name="Liu Y."/>
            <person name="Xu W."/>
            <person name="Pan J."/>
            <person name="Luo Z.H."/>
            <person name="Li M."/>
        </authorList>
    </citation>
    <scope>NUCLEOTIDE SEQUENCE [LARGE SCALE GENOMIC DNA]</scope>
    <source>
        <strain evidence="6">SpSt-613</strain>
        <strain evidence="5">SpSt-669</strain>
    </source>
</reference>
<dbReference type="InterPro" id="IPR001261">
    <property type="entry name" value="ArgE/DapE_CS"/>
</dbReference>
<accession>A0A7C4E3F9</accession>
<dbReference type="GO" id="GO:0009014">
    <property type="term" value="F:succinyl-diaminopimelate desuccinylase activity"/>
    <property type="evidence" value="ECO:0007669"/>
    <property type="project" value="TreeGrafter"/>
</dbReference>
<evidence type="ECO:0000313" key="6">
    <source>
        <dbReference type="EMBL" id="HGN90986.1"/>
    </source>
</evidence>
<gene>
    <name evidence="6" type="ORF">ENT82_07700</name>
    <name evidence="5" type="ORF">ENU43_06675</name>
</gene>
<feature type="domain" description="Peptidase M20 dimerisation" evidence="4">
    <location>
        <begin position="194"/>
        <end position="341"/>
    </location>
</feature>
<dbReference type="EMBL" id="DTAD01000083">
    <property type="protein sequence ID" value="HGN90986.1"/>
    <property type="molecule type" value="Genomic_DNA"/>
</dbReference>
<evidence type="ECO:0000256" key="3">
    <source>
        <dbReference type="ARBA" id="ARBA00022801"/>
    </source>
</evidence>
<protein>
    <submittedName>
        <fullName evidence="6">M20/M25/M40 family metallo-hydrolase</fullName>
    </submittedName>
</protein>
<evidence type="ECO:0000259" key="4">
    <source>
        <dbReference type="Pfam" id="PF07687"/>
    </source>
</evidence>
<organism evidence="6">
    <name type="scientific">Caldiarchaeum subterraneum</name>
    <dbReference type="NCBI Taxonomy" id="311458"/>
    <lineage>
        <taxon>Archaea</taxon>
        <taxon>Nitrososphaerota</taxon>
        <taxon>Candidatus Caldarchaeales</taxon>
        <taxon>Candidatus Caldarchaeaceae</taxon>
        <taxon>Candidatus Caldarchaeum</taxon>
    </lineage>
</organism>
<dbReference type="AlphaFoldDB" id="A0A7C4E3F9"/>
<dbReference type="GO" id="GO:0046872">
    <property type="term" value="F:metal ion binding"/>
    <property type="evidence" value="ECO:0007669"/>
    <property type="project" value="UniProtKB-KW"/>
</dbReference>
<keyword evidence="2" id="KW-0479">Metal-binding</keyword>